<evidence type="ECO:0000313" key="2">
    <source>
        <dbReference type="EMBL" id="MCB4797695.1"/>
    </source>
</evidence>
<feature type="domain" description="IPT/TIG" evidence="1">
    <location>
        <begin position="123"/>
        <end position="177"/>
    </location>
</feature>
<dbReference type="InterPro" id="IPR014756">
    <property type="entry name" value="Ig_E-set"/>
</dbReference>
<dbReference type="AlphaFoldDB" id="A0A9X1HXH1"/>
<protein>
    <submittedName>
        <fullName evidence="2">IPT/TIG domain-containing protein</fullName>
    </submittedName>
</protein>
<dbReference type="InterPro" id="IPR002909">
    <property type="entry name" value="IPT_dom"/>
</dbReference>
<name>A0A9X1HXH1_9FLAO</name>
<reference evidence="2" key="1">
    <citation type="submission" date="2021-10" db="EMBL/GenBank/DDBJ databases">
        <title>Tamlana sargassums sp. nov., and Tamlana laminarinivorans sp. nov., two new bacteria isolated from the brown alga.</title>
        <authorList>
            <person name="Li J."/>
        </authorList>
    </citation>
    <scope>NUCLEOTIDE SEQUENCE</scope>
    <source>
        <strain evidence="2">PT2-4</strain>
    </source>
</reference>
<sequence length="667" mass="76585">MILMFFYSCEKEENSPPNNNNVYIKTLSHSILDGGGISLTGEIGNVELPIDYGFIISSIENDTYSANSNTKLLAGIKNGNFTLDFKSNLREGITYYYNTIAFKNGEYIYGNEKSFISNGSADPLIESTEPSKAHLGDTITINGKHFSEYPQVFFNTWSSKALIGNDTLIKCVVTNKPEYNTDKLPFIELKVRSNTGNETIFNEFALHTPKVDSIRPYEAFPGDIITIYGDHFNRQSSGNRLIIPRNTGTSAYPEVIRASQKELQFVLRSISSFEPTIIIESQSQSIEVKNEIKHILPQFERLSKNKIKYGDKLIVYGTNFPQNNSYAFDTLQYSFGTKHIPFYENHRDSLVIDIIDNWYYEDFSINGLSIDFFGHKIDYNQEIELDENYVRLQHYGQNISGRAYGQVGEDLYSIEHQNSNNLLVKLNKQTNLFDEVYTGEPISTSGYMKNISFNDTKFYWLESSNDEVLFFSYDIFTKAKEKLASFPGTDRTFALNTVVGEYLYYGLGGYSYTNPDNLDDIWRYSFSDNKWEFVLNFPEIDSDANAKQRPVYFSIGDKIYVGGGQSYFYPQLTDFWELDTKTNSVSRKSDLPIITSVKIEGLSFGGKGYFDFDGTTYIYDPIIDEWSSKKTSFTFNGYNRYLFKNEDFIYSMNNNSLIKIKKSYFNN</sequence>
<gene>
    <name evidence="2" type="ORF">LG649_02490</name>
</gene>
<accession>A0A9X1HXH1</accession>
<comment type="caution">
    <text evidence="2">The sequence shown here is derived from an EMBL/GenBank/DDBJ whole genome shotgun (WGS) entry which is preliminary data.</text>
</comment>
<organism evidence="2 3">
    <name type="scientific">Neotamlana laminarinivorans</name>
    <dbReference type="NCBI Taxonomy" id="2883124"/>
    <lineage>
        <taxon>Bacteria</taxon>
        <taxon>Pseudomonadati</taxon>
        <taxon>Bacteroidota</taxon>
        <taxon>Flavobacteriia</taxon>
        <taxon>Flavobacteriales</taxon>
        <taxon>Flavobacteriaceae</taxon>
        <taxon>Neotamlana</taxon>
    </lineage>
</organism>
<dbReference type="Gene3D" id="2.120.10.80">
    <property type="entry name" value="Kelch-type beta propeller"/>
    <property type="match status" value="1"/>
</dbReference>
<keyword evidence="3" id="KW-1185">Reference proteome</keyword>
<dbReference type="SUPFAM" id="SSF117281">
    <property type="entry name" value="Kelch motif"/>
    <property type="match status" value="1"/>
</dbReference>
<dbReference type="SUPFAM" id="SSF81296">
    <property type="entry name" value="E set domains"/>
    <property type="match status" value="1"/>
</dbReference>
<proteinExistence type="predicted"/>
<evidence type="ECO:0000259" key="1">
    <source>
        <dbReference type="Pfam" id="PF01833"/>
    </source>
</evidence>
<evidence type="ECO:0000313" key="3">
    <source>
        <dbReference type="Proteomes" id="UP001139199"/>
    </source>
</evidence>
<dbReference type="Pfam" id="PF01833">
    <property type="entry name" value="TIG"/>
    <property type="match status" value="1"/>
</dbReference>
<dbReference type="EMBL" id="JAJAPW010000001">
    <property type="protein sequence ID" value="MCB4797695.1"/>
    <property type="molecule type" value="Genomic_DNA"/>
</dbReference>
<dbReference type="InterPro" id="IPR015915">
    <property type="entry name" value="Kelch-typ_b-propeller"/>
</dbReference>
<dbReference type="InterPro" id="IPR013783">
    <property type="entry name" value="Ig-like_fold"/>
</dbReference>
<dbReference type="Gene3D" id="2.60.40.10">
    <property type="entry name" value="Immunoglobulins"/>
    <property type="match status" value="1"/>
</dbReference>
<dbReference type="Proteomes" id="UP001139199">
    <property type="component" value="Unassembled WGS sequence"/>
</dbReference>
<dbReference type="RefSeq" id="WP_226540525.1">
    <property type="nucleotide sequence ID" value="NZ_JAJAPW010000001.1"/>
</dbReference>